<feature type="DNA-binding region" description="H-T-H motif" evidence="4">
    <location>
        <begin position="36"/>
        <end position="55"/>
    </location>
</feature>
<keyword evidence="2 4" id="KW-0238">DNA-binding</keyword>
<evidence type="ECO:0000256" key="1">
    <source>
        <dbReference type="ARBA" id="ARBA00023015"/>
    </source>
</evidence>
<proteinExistence type="predicted"/>
<dbReference type="Pfam" id="PF17754">
    <property type="entry name" value="TetR_C_14"/>
    <property type="match status" value="1"/>
</dbReference>
<dbReference type="InterPro" id="IPR009057">
    <property type="entry name" value="Homeodomain-like_sf"/>
</dbReference>
<dbReference type="Proteomes" id="UP001552479">
    <property type="component" value="Unassembled WGS sequence"/>
</dbReference>
<dbReference type="InterPro" id="IPR050109">
    <property type="entry name" value="HTH-type_TetR-like_transc_reg"/>
</dbReference>
<evidence type="ECO:0000256" key="4">
    <source>
        <dbReference type="PROSITE-ProRule" id="PRU00335"/>
    </source>
</evidence>
<gene>
    <name evidence="6" type="ORF">AB0L03_08510</name>
</gene>
<dbReference type="PRINTS" id="PR00455">
    <property type="entry name" value="HTHTETR"/>
</dbReference>
<dbReference type="Gene3D" id="1.10.357.10">
    <property type="entry name" value="Tetracycline Repressor, domain 2"/>
    <property type="match status" value="1"/>
</dbReference>
<dbReference type="InterPro" id="IPR041347">
    <property type="entry name" value="MftR_C"/>
</dbReference>
<dbReference type="EMBL" id="JBFASG010000006">
    <property type="protein sequence ID" value="MEV4922882.1"/>
    <property type="molecule type" value="Genomic_DNA"/>
</dbReference>
<organism evidence="6 7">
    <name type="scientific">Streptomyces roseoverticillatus</name>
    <dbReference type="NCBI Taxonomy" id="66429"/>
    <lineage>
        <taxon>Bacteria</taxon>
        <taxon>Bacillati</taxon>
        <taxon>Actinomycetota</taxon>
        <taxon>Actinomycetes</taxon>
        <taxon>Kitasatosporales</taxon>
        <taxon>Streptomycetaceae</taxon>
        <taxon>Streptomyces</taxon>
    </lineage>
</organism>
<dbReference type="PROSITE" id="PS50977">
    <property type="entry name" value="HTH_TETR_2"/>
    <property type="match status" value="1"/>
</dbReference>
<keyword evidence="7" id="KW-1185">Reference proteome</keyword>
<sequence length="195" mass="21318">MSEPIGRRERKKAQTRQALADAALRLFLERGYDAVGVKDVANAADVAVTTLFKHFPSKEALVFDLEADIEAALVSAVRDRTPGQSIPAALRDHILEWAVRIAADEQAAGMRRMVEETPALSEYARRMWVRHETVLAHAIAEECGAPADDLACAALARFALESGRLVERHADPHEAADVIFGLLEEGWTARRPAAG</sequence>
<accession>A0ABV3IUS2</accession>
<dbReference type="InterPro" id="IPR001647">
    <property type="entry name" value="HTH_TetR"/>
</dbReference>
<dbReference type="SUPFAM" id="SSF46689">
    <property type="entry name" value="Homeodomain-like"/>
    <property type="match status" value="1"/>
</dbReference>
<name>A0ABV3IUS2_9ACTN</name>
<keyword evidence="1" id="KW-0805">Transcription regulation</keyword>
<evidence type="ECO:0000313" key="7">
    <source>
        <dbReference type="Proteomes" id="UP001552479"/>
    </source>
</evidence>
<keyword evidence="3" id="KW-0804">Transcription</keyword>
<feature type="domain" description="HTH tetR-type" evidence="5">
    <location>
        <begin position="13"/>
        <end position="73"/>
    </location>
</feature>
<dbReference type="PANTHER" id="PTHR30055">
    <property type="entry name" value="HTH-TYPE TRANSCRIPTIONAL REGULATOR RUTR"/>
    <property type="match status" value="1"/>
</dbReference>
<dbReference type="RefSeq" id="WP_359098620.1">
    <property type="nucleotide sequence ID" value="NZ_JBEZGT010000010.1"/>
</dbReference>
<dbReference type="Pfam" id="PF00440">
    <property type="entry name" value="TetR_N"/>
    <property type="match status" value="1"/>
</dbReference>
<comment type="caution">
    <text evidence="6">The sequence shown here is derived from an EMBL/GenBank/DDBJ whole genome shotgun (WGS) entry which is preliminary data.</text>
</comment>
<protein>
    <submittedName>
        <fullName evidence="6">Helix-turn-helix domain-containing protein</fullName>
    </submittedName>
</protein>
<evidence type="ECO:0000256" key="2">
    <source>
        <dbReference type="ARBA" id="ARBA00023125"/>
    </source>
</evidence>
<dbReference type="PANTHER" id="PTHR30055:SF234">
    <property type="entry name" value="HTH-TYPE TRANSCRIPTIONAL REGULATOR BETI"/>
    <property type="match status" value="1"/>
</dbReference>
<evidence type="ECO:0000259" key="5">
    <source>
        <dbReference type="PROSITE" id="PS50977"/>
    </source>
</evidence>
<evidence type="ECO:0000313" key="6">
    <source>
        <dbReference type="EMBL" id="MEV4922882.1"/>
    </source>
</evidence>
<evidence type="ECO:0000256" key="3">
    <source>
        <dbReference type="ARBA" id="ARBA00023163"/>
    </source>
</evidence>
<reference evidence="6 7" key="1">
    <citation type="submission" date="2024-06" db="EMBL/GenBank/DDBJ databases">
        <title>The Natural Products Discovery Center: Release of the First 8490 Sequenced Strains for Exploring Actinobacteria Biosynthetic Diversity.</title>
        <authorList>
            <person name="Kalkreuter E."/>
            <person name="Kautsar S.A."/>
            <person name="Yang D."/>
            <person name="Bader C.D."/>
            <person name="Teijaro C.N."/>
            <person name="Fluegel L."/>
            <person name="Davis C.M."/>
            <person name="Simpson J.R."/>
            <person name="Lauterbach L."/>
            <person name="Steele A.D."/>
            <person name="Gui C."/>
            <person name="Meng S."/>
            <person name="Li G."/>
            <person name="Viehrig K."/>
            <person name="Ye F."/>
            <person name="Su P."/>
            <person name="Kiefer A.F."/>
            <person name="Nichols A."/>
            <person name="Cepeda A.J."/>
            <person name="Yan W."/>
            <person name="Fan B."/>
            <person name="Jiang Y."/>
            <person name="Adhikari A."/>
            <person name="Zheng C.-J."/>
            <person name="Schuster L."/>
            <person name="Cowan T.M."/>
            <person name="Smanski M.J."/>
            <person name="Chevrette M.G."/>
            <person name="De Carvalho L.P.S."/>
            <person name="Shen B."/>
        </authorList>
    </citation>
    <scope>NUCLEOTIDE SEQUENCE [LARGE SCALE GENOMIC DNA]</scope>
    <source>
        <strain evidence="6 7">NPDC053791</strain>
    </source>
</reference>